<keyword evidence="2" id="KW-1185">Reference proteome</keyword>
<name>A0A081PKJ2_9SPHI</name>
<comment type="caution">
    <text evidence="1">The sequence shown here is derived from an EMBL/GenBank/DDBJ whole genome shotgun (WGS) entry which is preliminary data.</text>
</comment>
<dbReference type="EMBL" id="JNFF01000019">
    <property type="protein sequence ID" value="KEQ31215.1"/>
    <property type="molecule type" value="Genomic_DNA"/>
</dbReference>
<dbReference type="RefSeq" id="WP_037438300.1">
    <property type="nucleotide sequence ID" value="NZ_JNFF01000019.1"/>
</dbReference>
<evidence type="ECO:0000313" key="1">
    <source>
        <dbReference type="EMBL" id="KEQ31215.1"/>
    </source>
</evidence>
<accession>A0A081PKJ2</accession>
<gene>
    <name evidence="1" type="ORF">N180_02910</name>
</gene>
<dbReference type="AlphaFoldDB" id="A0A081PKJ2"/>
<protein>
    <submittedName>
        <fullName evidence="1">Uncharacterized protein</fullName>
    </submittedName>
</protein>
<dbReference type="Proteomes" id="UP000028007">
    <property type="component" value="Unassembled WGS sequence"/>
</dbReference>
<evidence type="ECO:0000313" key="2">
    <source>
        <dbReference type="Proteomes" id="UP000028007"/>
    </source>
</evidence>
<sequence>MTRNEFVTSWVINYTTSVKSARKAAEKEMGNDMNDLVKHAVLMANLAYTELQKNVIPQPCLTR</sequence>
<reference evidence="1 2" key="1">
    <citation type="journal article" date="1992" name="Int. J. Syst. Bacteriol.">
        <title>Sphingobacterium antarcticus sp. nov. a Psychrotrophic Bacterium from the Soils of Schirmacher Oasis, Antarctica.</title>
        <authorList>
            <person name="Shivaji S."/>
            <person name="Ray M.K."/>
            <person name="Rao N.S."/>
            <person name="Saiserr L."/>
            <person name="Jagannadham M.V."/>
            <person name="Kumar G.S."/>
            <person name="Reddy G."/>
            <person name="Bhargava P.M."/>
        </authorList>
    </citation>
    <scope>NUCLEOTIDE SEQUENCE [LARGE SCALE GENOMIC DNA]</scope>
    <source>
        <strain evidence="1 2">4BY</strain>
    </source>
</reference>
<organism evidence="1 2">
    <name type="scientific">Pedobacter antarcticus 4BY</name>
    <dbReference type="NCBI Taxonomy" id="1358423"/>
    <lineage>
        <taxon>Bacteria</taxon>
        <taxon>Pseudomonadati</taxon>
        <taxon>Bacteroidota</taxon>
        <taxon>Sphingobacteriia</taxon>
        <taxon>Sphingobacteriales</taxon>
        <taxon>Sphingobacteriaceae</taxon>
        <taxon>Pedobacter</taxon>
    </lineage>
</organism>
<proteinExistence type="predicted"/>